<feature type="region of interest" description="Disordered" evidence="5">
    <location>
        <begin position="17"/>
        <end position="52"/>
    </location>
</feature>
<gene>
    <name evidence="8" type="ORF">AAG570_012947</name>
</gene>
<evidence type="ECO:0000256" key="6">
    <source>
        <dbReference type="SAM" id="Phobius"/>
    </source>
</evidence>
<feature type="transmembrane region" description="Helical" evidence="6">
    <location>
        <begin position="310"/>
        <end position="333"/>
    </location>
</feature>
<dbReference type="InterPro" id="IPR000832">
    <property type="entry name" value="GPCR_2_secretin-like"/>
</dbReference>
<name>A0ABD0Z3M2_9HEMI</name>
<evidence type="ECO:0000256" key="2">
    <source>
        <dbReference type="ARBA" id="ARBA00022692"/>
    </source>
</evidence>
<evidence type="ECO:0000256" key="4">
    <source>
        <dbReference type="ARBA" id="ARBA00023136"/>
    </source>
</evidence>
<protein>
    <recommendedName>
        <fullName evidence="7">G-protein coupled receptors family 2 profile 2 domain-containing protein</fullName>
    </recommendedName>
</protein>
<keyword evidence="4 6" id="KW-0472">Membrane</keyword>
<feature type="transmembrane region" description="Helical" evidence="6">
    <location>
        <begin position="376"/>
        <end position="401"/>
    </location>
</feature>
<dbReference type="GO" id="GO:0016020">
    <property type="term" value="C:membrane"/>
    <property type="evidence" value="ECO:0007669"/>
    <property type="project" value="UniProtKB-SubCell"/>
</dbReference>
<evidence type="ECO:0000256" key="3">
    <source>
        <dbReference type="ARBA" id="ARBA00022989"/>
    </source>
</evidence>
<dbReference type="PANTHER" id="PTHR47154:SF2">
    <property type="entry name" value="G-PROTEIN COUPLED RECEPTOR MTH-RELATED"/>
    <property type="match status" value="1"/>
</dbReference>
<dbReference type="InterPro" id="IPR017981">
    <property type="entry name" value="GPCR_2-like_7TM"/>
</dbReference>
<dbReference type="Pfam" id="PF00002">
    <property type="entry name" value="7tm_2"/>
    <property type="match status" value="1"/>
</dbReference>
<dbReference type="EMBL" id="JBFDAA010000008">
    <property type="protein sequence ID" value="KAL1130004.1"/>
    <property type="molecule type" value="Genomic_DNA"/>
</dbReference>
<feature type="transmembrane region" description="Helical" evidence="6">
    <location>
        <begin position="560"/>
        <end position="582"/>
    </location>
</feature>
<feature type="domain" description="G-protein coupled receptors family 2 profile 2" evidence="7">
    <location>
        <begin position="308"/>
        <end position="584"/>
    </location>
</feature>
<accession>A0ABD0Z3M2</accession>
<dbReference type="PANTHER" id="PTHR47154">
    <property type="entry name" value="G-PROTEIN COUPLED RECEPTOR MTH-RELATED"/>
    <property type="match status" value="1"/>
</dbReference>
<feature type="transmembrane region" description="Helical" evidence="6">
    <location>
        <begin position="473"/>
        <end position="492"/>
    </location>
</feature>
<feature type="compositionally biased region" description="Basic and acidic residues" evidence="5">
    <location>
        <begin position="17"/>
        <end position="31"/>
    </location>
</feature>
<dbReference type="Gene3D" id="1.20.1070.10">
    <property type="entry name" value="Rhodopsin 7-helix transmembrane proteins"/>
    <property type="match status" value="1"/>
</dbReference>
<organism evidence="8 9">
    <name type="scientific">Ranatra chinensis</name>
    <dbReference type="NCBI Taxonomy" id="642074"/>
    <lineage>
        <taxon>Eukaryota</taxon>
        <taxon>Metazoa</taxon>
        <taxon>Ecdysozoa</taxon>
        <taxon>Arthropoda</taxon>
        <taxon>Hexapoda</taxon>
        <taxon>Insecta</taxon>
        <taxon>Pterygota</taxon>
        <taxon>Neoptera</taxon>
        <taxon>Paraneoptera</taxon>
        <taxon>Hemiptera</taxon>
        <taxon>Heteroptera</taxon>
        <taxon>Panheteroptera</taxon>
        <taxon>Nepomorpha</taxon>
        <taxon>Nepidae</taxon>
        <taxon>Ranatrinae</taxon>
        <taxon>Ranatra</taxon>
    </lineage>
</organism>
<dbReference type="CDD" id="cd15039">
    <property type="entry name" value="7tmB3_Methuselah-like"/>
    <property type="match status" value="1"/>
</dbReference>
<reference evidence="8 9" key="1">
    <citation type="submission" date="2024-07" db="EMBL/GenBank/DDBJ databases">
        <title>Chromosome-level genome assembly of the water stick insect Ranatra chinensis (Heteroptera: Nepidae).</title>
        <authorList>
            <person name="Liu X."/>
        </authorList>
    </citation>
    <scope>NUCLEOTIDE SEQUENCE [LARGE SCALE GENOMIC DNA]</scope>
    <source>
        <strain evidence="8">Cailab_2021Rc</strain>
        <tissue evidence="8">Muscle</tissue>
    </source>
</reference>
<comment type="caution">
    <text evidence="8">The sequence shown here is derived from an EMBL/GenBank/DDBJ whole genome shotgun (WGS) entry which is preliminary data.</text>
</comment>
<evidence type="ECO:0000259" key="7">
    <source>
        <dbReference type="PROSITE" id="PS50261"/>
    </source>
</evidence>
<keyword evidence="9" id="KW-1185">Reference proteome</keyword>
<dbReference type="Proteomes" id="UP001558652">
    <property type="component" value="Unassembled WGS sequence"/>
</dbReference>
<sequence length="636" mass="71098">MRSVSCLRFPAVSPHSALDHSFEKHPPKEPTIRGPEPEMQVSSQAKQRRSETQPLKRLVTMGYFIPLVLMSAAGCLATLNKCCPRDQKLSMDMKKCMDLAGPPVQDLWWIPNGTVFLNQSTMKEIGPDEPSAGWQYGRRPDCERPEVIPGHEDWALSRESLLFWSDGIRPVVIPSGWFCADGAGRGHVLLACPPPWMTTVAKCCYRGLALSLARGPARCVLSRLHDWSPFPQEYTGSAYFLRHGLPKCKDGVGHYLETDYKILADGRAKAGTALEPVIPSEYCGESLVDSGSASSALLVCRRKTPARSRLLYGCLQAIGSVPLAGALFVLLLLPELRRSPYAKGLLSHIALLFAGYIVLAAKSFDVLPASKQLCIATAFSIQFSFLASFFWLNVMGIDIAWTFSTFSAPKANSLVESERKKFLYYSLYVWGCTGLITAVTMLAEFLPHIPKSKYRPNFGGNKCWFKDGQAAMVYFYLPVAILLLVNTILFVYTSVKILKIRRETNILLRSDSGRHEGGRSQTNEERRFLLYLKLFTIMGISWVFEIISWASSGHQDVESWWWYATDALNAFRGFFIFAVVCCKKKVFNLFRAKVNRAFNLGPRTPPARKAPSTECSTLQTTNSYQLSVKYTSDVNS</sequence>
<feature type="transmembrane region" description="Helical" evidence="6">
    <location>
        <begin position="528"/>
        <end position="548"/>
    </location>
</feature>
<keyword evidence="3 6" id="KW-1133">Transmembrane helix</keyword>
<evidence type="ECO:0000256" key="1">
    <source>
        <dbReference type="ARBA" id="ARBA00004141"/>
    </source>
</evidence>
<keyword evidence="2 6" id="KW-0812">Transmembrane</keyword>
<dbReference type="InterPro" id="IPR051384">
    <property type="entry name" value="Mth_GPCR"/>
</dbReference>
<evidence type="ECO:0000313" key="9">
    <source>
        <dbReference type="Proteomes" id="UP001558652"/>
    </source>
</evidence>
<comment type="subcellular location">
    <subcellularLocation>
        <location evidence="1">Membrane</location>
        <topology evidence="1">Multi-pass membrane protein</topology>
    </subcellularLocation>
</comment>
<dbReference type="PROSITE" id="PS50261">
    <property type="entry name" value="G_PROTEIN_RECEP_F2_4"/>
    <property type="match status" value="1"/>
</dbReference>
<evidence type="ECO:0000313" key="8">
    <source>
        <dbReference type="EMBL" id="KAL1130004.1"/>
    </source>
</evidence>
<evidence type="ECO:0000256" key="5">
    <source>
        <dbReference type="SAM" id="MobiDB-lite"/>
    </source>
</evidence>
<dbReference type="AlphaFoldDB" id="A0ABD0Z3M2"/>
<feature type="transmembrane region" description="Helical" evidence="6">
    <location>
        <begin position="345"/>
        <end position="364"/>
    </location>
</feature>
<feature type="transmembrane region" description="Helical" evidence="6">
    <location>
        <begin position="422"/>
        <end position="443"/>
    </location>
</feature>
<proteinExistence type="predicted"/>